<accession>A0A0X2NQP1</accession>
<reference evidence="2" key="1">
    <citation type="submission" date="2015-11" db="EMBL/GenBank/DDBJ databases">
        <authorList>
            <person name="Dugat-Bony E."/>
        </authorList>
    </citation>
    <scope>NUCLEOTIDE SEQUENCE [LARGE SCALE GENOMIC DNA]</scope>
    <source>
        <strain evidence="2">Mu292</strain>
    </source>
</reference>
<proteinExistence type="predicted"/>
<dbReference type="AlphaFoldDB" id="A0A0X2NQP1"/>
<evidence type="ECO:0000313" key="1">
    <source>
        <dbReference type="EMBL" id="CUU67118.1"/>
    </source>
</evidence>
<keyword evidence="2" id="KW-1185">Reference proteome</keyword>
<organism evidence="1 2">
    <name type="scientific">Corynebacterium variabile</name>
    <dbReference type="NCBI Taxonomy" id="1727"/>
    <lineage>
        <taxon>Bacteria</taxon>
        <taxon>Bacillati</taxon>
        <taxon>Actinomycetota</taxon>
        <taxon>Actinomycetes</taxon>
        <taxon>Mycobacteriales</taxon>
        <taxon>Corynebacteriaceae</taxon>
        <taxon>Corynebacterium</taxon>
    </lineage>
</organism>
<sequence>MNDRPRFKSAEPFFNEFIDQDAEVRQIAEKVVSDPQWVNAAAEVTYRCRGHRSCLLAAVIRHHGQRYLFLRNNQAPQERHGETRPAVERLDCLRVNADGTTVPNPPLSGVTTWNRLDCGHARYVLTAQQLQADVKRLRGTRRRVVMIDGSKGLNALLAANPDLATEDIPVVNTKVR</sequence>
<name>A0A0X2NQP1_9CORY</name>
<dbReference type="RefSeq" id="WP_073884628.1">
    <property type="nucleotide sequence ID" value="NZ_FAUH01000018.1"/>
</dbReference>
<evidence type="ECO:0000313" key="2">
    <source>
        <dbReference type="Proteomes" id="UP000182498"/>
    </source>
</evidence>
<dbReference type="EMBL" id="FAUH01000018">
    <property type="protein sequence ID" value="CUU67118.1"/>
    <property type="molecule type" value="Genomic_DNA"/>
</dbReference>
<dbReference type="Proteomes" id="UP000182498">
    <property type="component" value="Unassembled WGS sequence"/>
</dbReference>
<protein>
    <submittedName>
        <fullName evidence="1">Uncharacterized protein</fullName>
    </submittedName>
</protein>
<gene>
    <name evidence="1" type="ORF">CVAR292_02472</name>
</gene>